<feature type="transmembrane region" description="Helical" evidence="6">
    <location>
        <begin position="306"/>
        <end position="323"/>
    </location>
</feature>
<dbReference type="InterPro" id="IPR030923">
    <property type="entry name" value="LptG"/>
</dbReference>
<dbReference type="GO" id="GO:0015920">
    <property type="term" value="P:lipopolysaccharide transport"/>
    <property type="evidence" value="ECO:0007669"/>
    <property type="project" value="TreeGrafter"/>
</dbReference>
<dbReference type="Proteomes" id="UP000186406">
    <property type="component" value="Unassembled WGS sequence"/>
</dbReference>
<feature type="transmembrane region" description="Helical" evidence="6">
    <location>
        <begin position="335"/>
        <end position="358"/>
    </location>
</feature>
<evidence type="ECO:0000313" key="8">
    <source>
        <dbReference type="Proteomes" id="UP000186406"/>
    </source>
</evidence>
<dbReference type="EMBL" id="FRXO01000004">
    <property type="protein sequence ID" value="SHO65677.1"/>
    <property type="molecule type" value="Genomic_DNA"/>
</dbReference>
<dbReference type="OrthoDB" id="9798468at2"/>
<keyword evidence="4 6" id="KW-1133">Transmembrane helix</keyword>
<keyword evidence="2" id="KW-1003">Cell membrane</keyword>
<proteinExistence type="predicted"/>
<dbReference type="InterPro" id="IPR005495">
    <property type="entry name" value="LptG/LptF_permease"/>
</dbReference>
<evidence type="ECO:0000256" key="2">
    <source>
        <dbReference type="ARBA" id="ARBA00022475"/>
    </source>
</evidence>
<dbReference type="STRING" id="1123029.SAMN02745172_02323"/>
<gene>
    <name evidence="7" type="ORF">SAMN02745172_02323</name>
</gene>
<keyword evidence="3 6" id="KW-0812">Transmembrane</keyword>
<sequence length="363" mass="39867">MIGRTLFFYLSKRFSRWILGIFLIGAVLVFIVDFFELMRRIGDEEGFSVAQAALLSVMRTPSLTERILPFATLFGSMAAFVGLTRRSELVVIRAAGVSIWQFMLPPIIVTLIIGCLATTVYNPISAWLKDRADLLSVELFGREQLIMLQTTQQVWVRQRSDQGESVLHARRVANQGHTINGVTIFAFDRSGEFKERIEADSGTLEPGYWNLHGVTSSIPDSAPTHVASLEFPTRIKAEEIMDQIAQPDAVSFWQLRELIDRAERAGVAAYPYRLQLQTLISLPVFLASMVLIAATVSLRVSRFGGTGRLVASGVAAGFVLYVATEMARDLGNVGIVAPAIAAWAPGIVATLLGVTVLLHKEDG</sequence>
<reference evidence="7 8" key="1">
    <citation type="submission" date="2016-12" db="EMBL/GenBank/DDBJ databases">
        <authorList>
            <person name="Song W.-J."/>
            <person name="Kurnit D.M."/>
        </authorList>
    </citation>
    <scope>NUCLEOTIDE SEQUENCE [LARGE SCALE GENOMIC DNA]</scope>
    <source>
        <strain evidence="7 8">DSM 19599</strain>
    </source>
</reference>
<organism evidence="7 8">
    <name type="scientific">Pseudoxanthobacter soli DSM 19599</name>
    <dbReference type="NCBI Taxonomy" id="1123029"/>
    <lineage>
        <taxon>Bacteria</taxon>
        <taxon>Pseudomonadati</taxon>
        <taxon>Pseudomonadota</taxon>
        <taxon>Alphaproteobacteria</taxon>
        <taxon>Hyphomicrobiales</taxon>
        <taxon>Segnochrobactraceae</taxon>
        <taxon>Pseudoxanthobacter</taxon>
    </lineage>
</organism>
<dbReference type="PANTHER" id="PTHR33529:SF2">
    <property type="entry name" value="LIPOPOLYSACCHARIDE EXPORT SYSTEM PERMEASE PROTEIN LPTG"/>
    <property type="match status" value="1"/>
</dbReference>
<dbReference type="GO" id="GO:0055085">
    <property type="term" value="P:transmembrane transport"/>
    <property type="evidence" value="ECO:0007669"/>
    <property type="project" value="InterPro"/>
</dbReference>
<dbReference type="GO" id="GO:0043190">
    <property type="term" value="C:ATP-binding cassette (ABC) transporter complex"/>
    <property type="evidence" value="ECO:0007669"/>
    <property type="project" value="InterPro"/>
</dbReference>
<name>A0A1M7ZLC0_9HYPH</name>
<evidence type="ECO:0000256" key="4">
    <source>
        <dbReference type="ARBA" id="ARBA00022989"/>
    </source>
</evidence>
<feature type="transmembrane region" description="Helical" evidence="6">
    <location>
        <begin position="14"/>
        <end position="35"/>
    </location>
</feature>
<evidence type="ECO:0000313" key="7">
    <source>
        <dbReference type="EMBL" id="SHO65677.1"/>
    </source>
</evidence>
<evidence type="ECO:0000256" key="3">
    <source>
        <dbReference type="ARBA" id="ARBA00022692"/>
    </source>
</evidence>
<evidence type="ECO:0000256" key="1">
    <source>
        <dbReference type="ARBA" id="ARBA00004651"/>
    </source>
</evidence>
<feature type="transmembrane region" description="Helical" evidence="6">
    <location>
        <begin position="67"/>
        <end position="83"/>
    </location>
</feature>
<dbReference type="PANTHER" id="PTHR33529">
    <property type="entry name" value="SLR0882 PROTEIN-RELATED"/>
    <property type="match status" value="1"/>
</dbReference>
<evidence type="ECO:0000256" key="6">
    <source>
        <dbReference type="SAM" id="Phobius"/>
    </source>
</evidence>
<dbReference type="AlphaFoldDB" id="A0A1M7ZLC0"/>
<keyword evidence="5 6" id="KW-0472">Membrane</keyword>
<feature type="transmembrane region" description="Helical" evidence="6">
    <location>
        <begin position="279"/>
        <end position="300"/>
    </location>
</feature>
<comment type="subcellular location">
    <subcellularLocation>
        <location evidence="1">Cell membrane</location>
        <topology evidence="1">Multi-pass membrane protein</topology>
    </subcellularLocation>
</comment>
<evidence type="ECO:0000256" key="5">
    <source>
        <dbReference type="ARBA" id="ARBA00023136"/>
    </source>
</evidence>
<dbReference type="RefSeq" id="WP_073628752.1">
    <property type="nucleotide sequence ID" value="NZ_FRXO01000004.1"/>
</dbReference>
<dbReference type="NCBIfam" id="TIGR04408">
    <property type="entry name" value="LptG_lptG"/>
    <property type="match status" value="1"/>
</dbReference>
<protein>
    <submittedName>
        <fullName evidence="7">Lipopolysaccharide export system permease protein</fullName>
    </submittedName>
</protein>
<feature type="transmembrane region" description="Helical" evidence="6">
    <location>
        <begin position="103"/>
        <end position="121"/>
    </location>
</feature>
<dbReference type="Pfam" id="PF03739">
    <property type="entry name" value="LptF_LptG"/>
    <property type="match status" value="1"/>
</dbReference>
<accession>A0A1M7ZLC0</accession>
<keyword evidence="8" id="KW-1185">Reference proteome</keyword>